<dbReference type="Gene3D" id="1.25.40.10">
    <property type="entry name" value="Tetratricopeptide repeat domain"/>
    <property type="match status" value="2"/>
</dbReference>
<dbReference type="SUPFAM" id="SSF81901">
    <property type="entry name" value="HCP-like"/>
    <property type="match status" value="2"/>
</dbReference>
<dbReference type="InterPro" id="IPR006597">
    <property type="entry name" value="Sel1-like"/>
</dbReference>
<dbReference type="PANTHER" id="PTHR11102">
    <property type="entry name" value="SEL-1-LIKE PROTEIN"/>
    <property type="match status" value="1"/>
</dbReference>
<dbReference type="AlphaFoldDB" id="W0FHU9"/>
<dbReference type="SMART" id="SM00671">
    <property type="entry name" value="SEL1"/>
    <property type="match status" value="6"/>
</dbReference>
<dbReference type="InterPro" id="IPR050767">
    <property type="entry name" value="Sel1_AlgK"/>
</dbReference>
<evidence type="ECO:0000313" key="1">
    <source>
        <dbReference type="EMBL" id="AHF24308.1"/>
    </source>
</evidence>
<dbReference type="GO" id="GO:0036503">
    <property type="term" value="P:ERAD pathway"/>
    <property type="evidence" value="ECO:0007669"/>
    <property type="project" value="TreeGrafter"/>
</dbReference>
<protein>
    <submittedName>
        <fullName evidence="1">Sel1 domain protein repeat-containing protein</fullName>
    </submittedName>
</protein>
<organism evidence="1">
    <name type="scientific">uncultured bacterium Contig17</name>
    <dbReference type="NCBI Taxonomy" id="1393492"/>
    <lineage>
        <taxon>Bacteria</taxon>
        <taxon>environmental samples</taxon>
    </lineage>
</organism>
<dbReference type="Pfam" id="PF13432">
    <property type="entry name" value="TPR_16"/>
    <property type="match status" value="1"/>
</dbReference>
<dbReference type="InterPro" id="IPR011990">
    <property type="entry name" value="TPR-like_helical_dom_sf"/>
</dbReference>
<dbReference type="Pfam" id="PF08238">
    <property type="entry name" value="Sel1"/>
    <property type="match status" value="5"/>
</dbReference>
<dbReference type="EMBL" id="KC246790">
    <property type="protein sequence ID" value="AHF24308.1"/>
    <property type="molecule type" value="Genomic_DNA"/>
</dbReference>
<proteinExistence type="predicted"/>
<sequence>MLTVYSNRIICFHVLCVFPSCAVSDFQKEEKWNMKKRTVLAALFLLFTLFAFDCAAQAETSENALKEGLAWYYGTETGTADFDKAEAAFRDATDAGIADAWYYLGRVAYQRGDNKAAAAFFETGAEQGSELARFNLGILYENGEGVDTDYEKAMALFQEAVDHGCVEANCGLGDLYQNGGGVEADNARALQYYLLAAESDNPEWAPYAFLSIHQIYTSESAEGELDGEQDGRWNAKGLEGETALARAGHPKARFYLGYLYYEGMNVEQDYATAQSWFLEAAELGDARSMYFLGYMYSKGLGVEADQEKSAQWYLKSAEAGYITSMYTIGRRYELGNGVEQNIETAIEWYQKAAEAGNKKAADRLAELTGN</sequence>
<dbReference type="PANTHER" id="PTHR11102:SF160">
    <property type="entry name" value="ERAD-ASSOCIATED E3 UBIQUITIN-PROTEIN LIGASE COMPONENT HRD3"/>
    <property type="match status" value="1"/>
</dbReference>
<accession>W0FHU9</accession>
<reference evidence="1" key="1">
    <citation type="journal article" date="2013" name="PLoS ONE">
        <title>Metagenomic insights into the carbohydrate-active enzymes carried by the microorganisms adhering to solid digesta in the rumen of cows.</title>
        <authorList>
            <person name="Wang L."/>
            <person name="Hatem A."/>
            <person name="Catalyurek U.V."/>
            <person name="Morrison M."/>
            <person name="Yu Z."/>
        </authorList>
    </citation>
    <scope>NUCLEOTIDE SEQUENCE</scope>
</reference>
<name>W0FHU9_9BACT</name>